<reference evidence="2 3" key="1">
    <citation type="journal article" date="2014" name="Mol. Plant">
        <title>Chromosome Scale Genome Assembly and Transcriptome Profiling of Nannochloropsis gaditana in Nitrogen Depletion.</title>
        <authorList>
            <person name="Corteggiani Carpinelli E."/>
            <person name="Telatin A."/>
            <person name="Vitulo N."/>
            <person name="Forcato C."/>
            <person name="D'Angelo M."/>
            <person name="Schiavon R."/>
            <person name="Vezzi A."/>
            <person name="Giacometti G.M."/>
            <person name="Morosinotto T."/>
            <person name="Valle G."/>
        </authorList>
    </citation>
    <scope>NUCLEOTIDE SEQUENCE [LARGE SCALE GENOMIC DNA]</scope>
    <source>
        <strain evidence="2 3">B-31</strain>
    </source>
</reference>
<dbReference type="AlphaFoldDB" id="W7TR81"/>
<feature type="compositionally biased region" description="Basic residues" evidence="1">
    <location>
        <begin position="40"/>
        <end position="66"/>
    </location>
</feature>
<gene>
    <name evidence="2" type="ORF">Naga_102368g1</name>
</gene>
<accession>W7TR81</accession>
<protein>
    <submittedName>
        <fullName evidence="2">Uncharacterized protein</fullName>
    </submittedName>
</protein>
<feature type="non-terminal residue" evidence="2">
    <location>
        <position position="1"/>
    </location>
</feature>
<keyword evidence="3" id="KW-1185">Reference proteome</keyword>
<evidence type="ECO:0000313" key="3">
    <source>
        <dbReference type="Proteomes" id="UP000019335"/>
    </source>
</evidence>
<name>W7TR81_9STRA</name>
<organism evidence="2 3">
    <name type="scientific">Nannochloropsis gaditana</name>
    <dbReference type="NCBI Taxonomy" id="72520"/>
    <lineage>
        <taxon>Eukaryota</taxon>
        <taxon>Sar</taxon>
        <taxon>Stramenopiles</taxon>
        <taxon>Ochrophyta</taxon>
        <taxon>Eustigmatophyceae</taxon>
        <taxon>Eustigmatales</taxon>
        <taxon>Monodopsidaceae</taxon>
        <taxon>Nannochloropsis</taxon>
    </lineage>
</organism>
<sequence>ALALLISFPYLLRPKGGKKEEREEEGKEETKGEEEEKEERRRRRRMRMRMRRMRRMRRRRRRRFRKGGAVPVAGRRLSKEGRRKRGRDGTTGKRRMGWEKERQSSQSREERVENVERTRQGRPPQLRISSDLREKNRDPFLPSSVYFRGLKGGRRGGGWAGGRERSERKGKEWEVRASVPVPGLILLFAHFFPSKSGVSEEDGRAKKLRRPLLLSSPYPSFWS</sequence>
<comment type="caution">
    <text evidence="2">The sequence shown here is derived from an EMBL/GenBank/DDBJ whole genome shotgun (WGS) entry which is preliminary data.</text>
</comment>
<evidence type="ECO:0000256" key="1">
    <source>
        <dbReference type="SAM" id="MobiDB-lite"/>
    </source>
</evidence>
<feature type="compositionally biased region" description="Basic and acidic residues" evidence="1">
    <location>
        <begin position="87"/>
        <end position="119"/>
    </location>
</feature>
<feature type="region of interest" description="Disordered" evidence="1">
    <location>
        <begin position="1"/>
        <end position="133"/>
    </location>
</feature>
<dbReference type="EMBL" id="AZIL01001951">
    <property type="protein sequence ID" value="EWM22986.1"/>
    <property type="molecule type" value="Genomic_DNA"/>
</dbReference>
<feature type="compositionally biased region" description="Basic and acidic residues" evidence="1">
    <location>
        <begin position="17"/>
        <end position="30"/>
    </location>
</feature>
<proteinExistence type="predicted"/>
<evidence type="ECO:0000313" key="2">
    <source>
        <dbReference type="EMBL" id="EWM22986.1"/>
    </source>
</evidence>
<dbReference type="Proteomes" id="UP000019335">
    <property type="component" value="Chromosome 19"/>
</dbReference>